<reference evidence="1 2" key="1">
    <citation type="submission" date="2019-03" db="EMBL/GenBank/DDBJ databases">
        <title>Single cell metagenomics reveals metabolic interactions within the superorganism composed of flagellate Streblomastix strix and complex community of Bacteroidetes bacteria on its surface.</title>
        <authorList>
            <person name="Treitli S.C."/>
            <person name="Kolisko M."/>
            <person name="Husnik F."/>
            <person name="Keeling P."/>
            <person name="Hampl V."/>
        </authorList>
    </citation>
    <scope>NUCLEOTIDE SEQUENCE [LARGE SCALE GENOMIC DNA]</scope>
    <source>
        <strain evidence="1">ST1C</strain>
    </source>
</reference>
<evidence type="ECO:0000313" key="2">
    <source>
        <dbReference type="Proteomes" id="UP000324800"/>
    </source>
</evidence>
<dbReference type="EMBL" id="SNRW01014353">
    <property type="protein sequence ID" value="KAA6371557.1"/>
    <property type="molecule type" value="Genomic_DNA"/>
</dbReference>
<gene>
    <name evidence="1" type="ORF">EZS28_032914</name>
</gene>
<dbReference type="Proteomes" id="UP000324800">
    <property type="component" value="Unassembled WGS sequence"/>
</dbReference>
<organism evidence="1 2">
    <name type="scientific">Streblomastix strix</name>
    <dbReference type="NCBI Taxonomy" id="222440"/>
    <lineage>
        <taxon>Eukaryota</taxon>
        <taxon>Metamonada</taxon>
        <taxon>Preaxostyla</taxon>
        <taxon>Oxymonadida</taxon>
        <taxon>Streblomastigidae</taxon>
        <taxon>Streblomastix</taxon>
    </lineage>
</organism>
<evidence type="ECO:0000313" key="1">
    <source>
        <dbReference type="EMBL" id="KAA6371557.1"/>
    </source>
</evidence>
<sequence length="172" mass="19852">MNDTENGILAIESGVVKALIRSFSVQPFDQITRLSTYIFLRITYCLDEIMNSIIDLNPFPALFRTLSTSSDFPHPYFDQFAISGYIQQLCNLFKQTNDNDDKDIASLCIGRLFRAKEILDINMRKEIIEHLKTLLDDKDEWNQTAAKQILKDLQINQVNKSEIEKDGFKLPI</sequence>
<dbReference type="AlphaFoldDB" id="A0A5J4UME7"/>
<dbReference type="SUPFAM" id="SSF48371">
    <property type="entry name" value="ARM repeat"/>
    <property type="match status" value="1"/>
</dbReference>
<dbReference type="InterPro" id="IPR011989">
    <property type="entry name" value="ARM-like"/>
</dbReference>
<name>A0A5J4UME7_9EUKA</name>
<comment type="caution">
    <text evidence="1">The sequence shown here is derived from an EMBL/GenBank/DDBJ whole genome shotgun (WGS) entry which is preliminary data.</text>
</comment>
<dbReference type="Gene3D" id="1.25.10.10">
    <property type="entry name" value="Leucine-rich Repeat Variant"/>
    <property type="match status" value="1"/>
</dbReference>
<proteinExistence type="predicted"/>
<protein>
    <submittedName>
        <fullName evidence="1">Uncharacterized protein</fullName>
    </submittedName>
</protein>
<dbReference type="InterPro" id="IPR016024">
    <property type="entry name" value="ARM-type_fold"/>
</dbReference>
<accession>A0A5J4UME7</accession>